<reference evidence="7 8" key="1">
    <citation type="submission" date="2019-12" db="EMBL/GenBank/DDBJ databases">
        <authorList>
            <person name="Zhao J."/>
        </authorList>
    </citation>
    <scope>NUCLEOTIDE SEQUENCE [LARGE SCALE GENOMIC DNA]</scope>
    <source>
        <strain evidence="7 8">S-15</strain>
    </source>
</reference>
<dbReference type="Gene3D" id="3.40.50.1820">
    <property type="entry name" value="alpha/beta hydrolase"/>
    <property type="match status" value="1"/>
</dbReference>
<dbReference type="AlphaFoldDB" id="A0A6N9NL32"/>
<dbReference type="EMBL" id="WWNE01000006">
    <property type="protein sequence ID" value="NBG65940.1"/>
    <property type="molecule type" value="Genomic_DNA"/>
</dbReference>
<dbReference type="PANTHER" id="PTHR11731:SF193">
    <property type="entry name" value="DIPEPTIDYL PEPTIDASE 9"/>
    <property type="match status" value="1"/>
</dbReference>
<dbReference type="GO" id="GO:0006508">
    <property type="term" value="P:proteolysis"/>
    <property type="evidence" value="ECO:0007669"/>
    <property type="project" value="UniProtKB-KW"/>
</dbReference>
<accession>A0A6N9NL32</accession>
<keyword evidence="1" id="KW-0645">Protease</keyword>
<dbReference type="SUPFAM" id="SSF82171">
    <property type="entry name" value="DPP6 N-terminal domain-like"/>
    <property type="match status" value="1"/>
</dbReference>
<dbReference type="PANTHER" id="PTHR11731">
    <property type="entry name" value="PROTEASE FAMILY S9B,C DIPEPTIDYL-PEPTIDASE IV-RELATED"/>
    <property type="match status" value="1"/>
</dbReference>
<keyword evidence="8" id="KW-1185">Reference proteome</keyword>
<dbReference type="GO" id="GO:0004252">
    <property type="term" value="F:serine-type endopeptidase activity"/>
    <property type="evidence" value="ECO:0007669"/>
    <property type="project" value="InterPro"/>
</dbReference>
<dbReference type="RefSeq" id="WP_160632893.1">
    <property type="nucleotide sequence ID" value="NZ_WWNE01000006.1"/>
</dbReference>
<dbReference type="InterPro" id="IPR050278">
    <property type="entry name" value="Serine_Prot_S9B/DPPIV"/>
</dbReference>
<dbReference type="InterPro" id="IPR001375">
    <property type="entry name" value="Peptidase_S9_cat"/>
</dbReference>
<dbReference type="InterPro" id="IPR002469">
    <property type="entry name" value="Peptidase_S9B_N"/>
</dbReference>
<evidence type="ECO:0000256" key="3">
    <source>
        <dbReference type="ARBA" id="ARBA00023180"/>
    </source>
</evidence>
<dbReference type="Pfam" id="PF00930">
    <property type="entry name" value="DPPIV_N"/>
    <property type="match status" value="1"/>
</dbReference>
<dbReference type="Proteomes" id="UP000470771">
    <property type="component" value="Unassembled WGS sequence"/>
</dbReference>
<evidence type="ECO:0000313" key="7">
    <source>
        <dbReference type="EMBL" id="NBG65940.1"/>
    </source>
</evidence>
<proteinExistence type="predicted"/>
<keyword evidence="2 7" id="KW-0378">Hydrolase</keyword>
<evidence type="ECO:0000256" key="1">
    <source>
        <dbReference type="ARBA" id="ARBA00022670"/>
    </source>
</evidence>
<feature type="domain" description="Peptidase S9 prolyl oligopeptidase catalytic" evidence="5">
    <location>
        <begin position="533"/>
        <end position="727"/>
    </location>
</feature>
<keyword evidence="4" id="KW-0732">Signal</keyword>
<evidence type="ECO:0000256" key="2">
    <source>
        <dbReference type="ARBA" id="ARBA00022801"/>
    </source>
</evidence>
<gene>
    <name evidence="7" type="ORF">GQN54_07395</name>
</gene>
<name>A0A6N9NL32_9FLAO</name>
<feature type="chain" id="PRO_5026735273" evidence="4">
    <location>
        <begin position="22"/>
        <end position="727"/>
    </location>
</feature>
<dbReference type="Pfam" id="PF00326">
    <property type="entry name" value="Peptidase_S9"/>
    <property type="match status" value="1"/>
</dbReference>
<evidence type="ECO:0000256" key="4">
    <source>
        <dbReference type="SAM" id="SignalP"/>
    </source>
</evidence>
<dbReference type="SUPFAM" id="SSF53474">
    <property type="entry name" value="alpha/beta-Hydrolases"/>
    <property type="match status" value="1"/>
</dbReference>
<dbReference type="InterPro" id="IPR029058">
    <property type="entry name" value="AB_hydrolase_fold"/>
</dbReference>
<evidence type="ECO:0000259" key="5">
    <source>
        <dbReference type="Pfam" id="PF00326"/>
    </source>
</evidence>
<protein>
    <submittedName>
        <fullName evidence="7">Alpha/beta fold hydrolase</fullName>
    </submittedName>
</protein>
<comment type="caution">
    <text evidence="7">The sequence shown here is derived from an EMBL/GenBank/DDBJ whole genome shotgun (WGS) entry which is preliminary data.</text>
</comment>
<keyword evidence="3" id="KW-0325">Glycoprotein</keyword>
<evidence type="ECO:0000313" key="8">
    <source>
        <dbReference type="Proteomes" id="UP000470771"/>
    </source>
</evidence>
<sequence length="727" mass="82788">MNKIYLAAAALIIGFSTTIKAQNTGQISLEDIWKKYSYSPKYVRGLTSMKDGLHYTTLERSKQGTFIVKYAYNTGKAVDTIIKPGVLKYDNEVISINDYSFSADEKKMLIATDQESIYRHSSKSQYFVVELNSGKLQKLTDGNKQMYATFSPSADKVGFVRDNNLFYVDLKTMKETAVTTDGEYNKIINGASDWVYEEELVLVQAFQWANDGSQIAFYKFDESRVKQFNMAMYGSLYPTDYEFKYPKAGEENSKVSIHVYHLENGNTVDVELTKPYEYITAIQWTKSENQLALLCSNRHQNELDINIANTTTGKVKTTYTETSDTYIEMPFFIEFMEDQKSYIVLSERDGFNHIYQHFLNGGKVNQITKGEFEITELYGIDEKNKKVYFQSAEVSPMERHVYSIGLNGKSKKKLTAKAGTNDASFSNSFDYFINYHTDANHPYYITLNTNDGKVKRVLEDNKALNEKLDQLAIAPKEFFSFKTSEGISLNAWMIKPANFDASKKYPVFLTIYGGPGSQTVTDSWGSSNYFWHQMLAQQGYIVVSVDNRGTGARGAEFKKCTYKQLGKLEVLDQIEAAKHFATLLYVDGDRIGVQGWSYGGFMSSNLLLKGAEQFKMAIAVAPVTNWRFYDSIYTERYMQTPQENPEGYDDNSPINHVGKLEGKYLLVHGTADDNVHYQNAAEMTTALVNADKQFTQFSYPDKNHGIYGGNTRFHLYTLMTNFIKENL</sequence>
<organism evidence="7 8">
    <name type="scientific">Acidiluteibacter ferrifornacis</name>
    <dbReference type="NCBI Taxonomy" id="2692424"/>
    <lineage>
        <taxon>Bacteria</taxon>
        <taxon>Pseudomonadati</taxon>
        <taxon>Bacteroidota</taxon>
        <taxon>Flavobacteriia</taxon>
        <taxon>Flavobacteriales</taxon>
        <taxon>Cryomorphaceae</taxon>
        <taxon>Acidiluteibacter</taxon>
    </lineage>
</organism>
<evidence type="ECO:0000259" key="6">
    <source>
        <dbReference type="Pfam" id="PF00930"/>
    </source>
</evidence>
<dbReference type="FunFam" id="3.40.50.1820:FF:000003">
    <property type="entry name" value="Dipeptidyl peptidase 4"/>
    <property type="match status" value="1"/>
</dbReference>
<dbReference type="GO" id="GO:0008239">
    <property type="term" value="F:dipeptidyl-peptidase activity"/>
    <property type="evidence" value="ECO:0007669"/>
    <property type="project" value="TreeGrafter"/>
</dbReference>
<dbReference type="Gene3D" id="2.140.10.30">
    <property type="entry name" value="Dipeptidylpeptidase IV, N-terminal domain"/>
    <property type="match status" value="1"/>
</dbReference>
<feature type="domain" description="Dipeptidylpeptidase IV N-terminal" evidence="6">
    <location>
        <begin position="102"/>
        <end position="443"/>
    </location>
</feature>
<dbReference type="PROSITE" id="PS00708">
    <property type="entry name" value="PRO_ENDOPEP_SER"/>
    <property type="match status" value="1"/>
</dbReference>
<feature type="signal peptide" evidence="4">
    <location>
        <begin position="1"/>
        <end position="21"/>
    </location>
</feature>
<dbReference type="InterPro" id="IPR002471">
    <property type="entry name" value="Pept_S9_AS"/>
</dbReference>